<keyword evidence="3" id="KW-1185">Reference proteome</keyword>
<sequence length="548" mass="61238">MFGWGGALGLPSIASDPDKERSPPPLPTPVDFPVYRLPGVPETPSEDSLRNLQSVLASIRRPQDITPQKFHGLNLDVSTDIPLSGIVRHNGARTAPTLPWETNLESPSLGQAPPADGTPVTMDNGNPYPPKAKYDVLEQELLLNNDDAFREVARLPPREGRDRVRVTQARKFWGALERMSQYWDDSLDNYFERPKSPEPEETKPDTTTPMDVDPPAAPQEQSTEPAPASAPEAAPELVKKYTGRRTAAGADMPDDIREETIRALTEMAAWPFGCQVSPPLLPPRLLLGKLLFPVRQTFQATRSPKDRQLARNGMLEGPVFIAQCRPDTSFRGPEEAHGAGLGDTCDLIREVASMILAAQERAREGMTDTRPGEGQWWTTAPRWGGAPNDAIGDSARVTTEQEKEAAAAAAAAGNQERKRSRGGLRRPGLGRKMSSSEKWRLVQPGPSLWDRRMRYIQIGKEKESPFDDIYLLSSINHHLSILHLRIHRRYLDILTTGTSDVPADSPADHPWHVLKIRRTRWYDLFDAQDRVEVFRGIWTLFHCQLRRI</sequence>
<feature type="compositionally biased region" description="Low complexity" evidence="1">
    <location>
        <begin position="205"/>
        <end position="214"/>
    </location>
</feature>
<dbReference type="Proteomes" id="UP001610334">
    <property type="component" value="Unassembled WGS sequence"/>
</dbReference>
<feature type="compositionally biased region" description="Basic and acidic residues" evidence="1">
    <location>
        <begin position="190"/>
        <end position="204"/>
    </location>
</feature>
<reference evidence="2 3" key="1">
    <citation type="submission" date="2024-07" db="EMBL/GenBank/DDBJ databases">
        <title>Section-level genome sequencing and comparative genomics of Aspergillus sections Usti and Cavernicolus.</title>
        <authorList>
            <consortium name="Lawrence Berkeley National Laboratory"/>
            <person name="Nybo J.L."/>
            <person name="Vesth T.C."/>
            <person name="Theobald S."/>
            <person name="Frisvad J.C."/>
            <person name="Larsen T.O."/>
            <person name="Kjaerboelling I."/>
            <person name="Rothschild-Mancinelli K."/>
            <person name="Lyhne E.K."/>
            <person name="Kogle M.E."/>
            <person name="Barry K."/>
            <person name="Clum A."/>
            <person name="Na H."/>
            <person name="Ledsgaard L."/>
            <person name="Lin J."/>
            <person name="Lipzen A."/>
            <person name="Kuo A."/>
            <person name="Riley R."/>
            <person name="Mondo S."/>
            <person name="Labutti K."/>
            <person name="Haridas S."/>
            <person name="Pangalinan J."/>
            <person name="Salamov A.A."/>
            <person name="Simmons B.A."/>
            <person name="Magnuson J.K."/>
            <person name="Chen J."/>
            <person name="Drula E."/>
            <person name="Henrissat B."/>
            <person name="Wiebenga A."/>
            <person name="Lubbers R.J."/>
            <person name="Gomes A.C."/>
            <person name="Makela M.R."/>
            <person name="Stajich J."/>
            <person name="Grigoriev I.V."/>
            <person name="Mortensen U.H."/>
            <person name="De Vries R.P."/>
            <person name="Baker S.E."/>
            <person name="Andersen M.R."/>
        </authorList>
    </citation>
    <scope>NUCLEOTIDE SEQUENCE [LARGE SCALE GENOMIC DNA]</scope>
    <source>
        <strain evidence="2 3">CBS 588.65</strain>
    </source>
</reference>
<accession>A0ABR4GTR7</accession>
<proteinExistence type="predicted"/>
<feature type="compositionally biased region" description="Low complexity" evidence="1">
    <location>
        <begin position="224"/>
        <end position="234"/>
    </location>
</feature>
<gene>
    <name evidence="2" type="ORF">BJX63DRAFT_114755</name>
</gene>
<feature type="region of interest" description="Disordered" evidence="1">
    <location>
        <begin position="362"/>
        <end position="437"/>
    </location>
</feature>
<comment type="caution">
    <text evidence="2">The sequence shown here is derived from an EMBL/GenBank/DDBJ whole genome shotgun (WGS) entry which is preliminary data.</text>
</comment>
<feature type="compositionally biased region" description="Basic and acidic residues" evidence="1">
    <location>
        <begin position="362"/>
        <end position="371"/>
    </location>
</feature>
<evidence type="ECO:0000313" key="3">
    <source>
        <dbReference type="Proteomes" id="UP001610334"/>
    </source>
</evidence>
<feature type="region of interest" description="Disordered" evidence="1">
    <location>
        <begin position="1"/>
        <end position="49"/>
    </location>
</feature>
<evidence type="ECO:0000313" key="2">
    <source>
        <dbReference type="EMBL" id="KAL2802416.1"/>
    </source>
</evidence>
<dbReference type="EMBL" id="JBFXLT010000184">
    <property type="protein sequence ID" value="KAL2802416.1"/>
    <property type="molecule type" value="Genomic_DNA"/>
</dbReference>
<evidence type="ECO:0000256" key="1">
    <source>
        <dbReference type="SAM" id="MobiDB-lite"/>
    </source>
</evidence>
<name>A0ABR4GTR7_9EURO</name>
<feature type="region of interest" description="Disordered" evidence="1">
    <location>
        <begin position="189"/>
        <end position="234"/>
    </location>
</feature>
<feature type="region of interest" description="Disordered" evidence="1">
    <location>
        <begin position="97"/>
        <end position="131"/>
    </location>
</feature>
<protein>
    <submittedName>
        <fullName evidence="2">Uncharacterized protein</fullName>
    </submittedName>
</protein>
<organism evidence="2 3">
    <name type="scientific">Aspergillus granulosus</name>
    <dbReference type="NCBI Taxonomy" id="176169"/>
    <lineage>
        <taxon>Eukaryota</taxon>
        <taxon>Fungi</taxon>
        <taxon>Dikarya</taxon>
        <taxon>Ascomycota</taxon>
        <taxon>Pezizomycotina</taxon>
        <taxon>Eurotiomycetes</taxon>
        <taxon>Eurotiomycetidae</taxon>
        <taxon>Eurotiales</taxon>
        <taxon>Aspergillaceae</taxon>
        <taxon>Aspergillus</taxon>
        <taxon>Aspergillus subgen. Nidulantes</taxon>
    </lineage>
</organism>